<dbReference type="PIRSF" id="PIRSF009320">
    <property type="entry name" value="Nuc_binding_HP_1000"/>
    <property type="match status" value="1"/>
</dbReference>
<dbReference type="Pfam" id="PF01656">
    <property type="entry name" value="CbiA"/>
    <property type="match status" value="1"/>
</dbReference>
<comment type="caution">
    <text evidence="2">The sequence shown here is derived from an EMBL/GenBank/DDBJ whole genome shotgun (WGS) entry which is preliminary data.</text>
</comment>
<keyword evidence="3" id="KW-1185">Reference proteome</keyword>
<proteinExistence type="predicted"/>
<evidence type="ECO:0000313" key="3">
    <source>
        <dbReference type="Proteomes" id="UP000574067"/>
    </source>
</evidence>
<dbReference type="CDD" id="cd02042">
    <property type="entry name" value="ParAB_family"/>
    <property type="match status" value="1"/>
</dbReference>
<reference evidence="2 3" key="1">
    <citation type="submission" date="2020-04" db="EMBL/GenBank/DDBJ databases">
        <title>Azohydromonas sp. isolated from soil.</title>
        <authorList>
            <person name="Dahal R.H."/>
        </authorList>
    </citation>
    <scope>NUCLEOTIDE SEQUENCE [LARGE SCALE GENOMIC DNA]</scope>
    <source>
        <strain evidence="2 3">G-1-1-14</strain>
    </source>
</reference>
<organism evidence="2 3">
    <name type="scientific">Azohydromonas caseinilytica</name>
    <dbReference type="NCBI Taxonomy" id="2728836"/>
    <lineage>
        <taxon>Bacteria</taxon>
        <taxon>Pseudomonadati</taxon>
        <taxon>Pseudomonadota</taxon>
        <taxon>Betaproteobacteria</taxon>
        <taxon>Burkholderiales</taxon>
        <taxon>Sphaerotilaceae</taxon>
        <taxon>Azohydromonas</taxon>
    </lineage>
</organism>
<dbReference type="AlphaFoldDB" id="A0A848FJS0"/>
<dbReference type="InterPro" id="IPR002586">
    <property type="entry name" value="CobQ/CobB/MinD/ParA_Nub-bd_dom"/>
</dbReference>
<dbReference type="EMBL" id="JABBFW010000059">
    <property type="protein sequence ID" value="NML19125.1"/>
    <property type="molecule type" value="Genomic_DNA"/>
</dbReference>
<dbReference type="InterPro" id="IPR050678">
    <property type="entry name" value="DNA_Partitioning_ATPase"/>
</dbReference>
<accession>A0A848FJS0</accession>
<feature type="domain" description="CobQ/CobB/MinD/ParA nucleotide binding" evidence="1">
    <location>
        <begin position="15"/>
        <end position="161"/>
    </location>
</feature>
<name>A0A848FJS0_9BURK</name>
<protein>
    <submittedName>
        <fullName evidence="2">ParA family protein</fullName>
    </submittedName>
</protein>
<sequence length="217" mass="22694">MIAVNPNPTLPLRVIVVTARKGGVGKSTLACHLSACAGPGAVLIDTDDQDAEGSSATWIKARAAAVPRFYSFSDFKQLGLKRLLATAAAEGATHVIVDTPPRADAAVADLMRLADVNVVVTEPSYLPLSALPRSLAIAQAAGKPTVLVLNKVKGQRLEAEQTREALAGIGMPLIECSDLAEFGRALATGQAVHEFSPRSKAAEQIGALWAQIQKLIP</sequence>
<dbReference type="Proteomes" id="UP000574067">
    <property type="component" value="Unassembled WGS sequence"/>
</dbReference>
<evidence type="ECO:0000259" key="1">
    <source>
        <dbReference type="Pfam" id="PF01656"/>
    </source>
</evidence>
<dbReference type="SUPFAM" id="SSF52540">
    <property type="entry name" value="P-loop containing nucleoside triphosphate hydrolases"/>
    <property type="match status" value="1"/>
</dbReference>
<evidence type="ECO:0000313" key="2">
    <source>
        <dbReference type="EMBL" id="NML19125.1"/>
    </source>
</evidence>
<dbReference type="RefSeq" id="WP_169164016.1">
    <property type="nucleotide sequence ID" value="NZ_JABBFW010000059.1"/>
</dbReference>
<dbReference type="Gene3D" id="3.40.50.300">
    <property type="entry name" value="P-loop containing nucleotide triphosphate hydrolases"/>
    <property type="match status" value="1"/>
</dbReference>
<dbReference type="PANTHER" id="PTHR13696">
    <property type="entry name" value="P-LOOP CONTAINING NUCLEOSIDE TRIPHOSPHATE HYDROLASE"/>
    <property type="match status" value="1"/>
</dbReference>
<dbReference type="PANTHER" id="PTHR13696:SF96">
    <property type="entry name" value="COBQ_COBB_MIND_PARA NUCLEOTIDE BINDING DOMAIN-CONTAINING PROTEIN"/>
    <property type="match status" value="1"/>
</dbReference>
<dbReference type="InterPro" id="IPR027417">
    <property type="entry name" value="P-loop_NTPase"/>
</dbReference>
<gene>
    <name evidence="2" type="ORF">HHL10_29570</name>
</gene>